<keyword evidence="3" id="KW-1185">Reference proteome</keyword>
<dbReference type="Gene3D" id="3.40.1440.10">
    <property type="entry name" value="GIY-YIG endonuclease"/>
    <property type="match status" value="1"/>
</dbReference>
<name>A0A6J5D078_9BURK</name>
<feature type="region of interest" description="Disordered" evidence="1">
    <location>
        <begin position="234"/>
        <end position="253"/>
    </location>
</feature>
<protein>
    <recommendedName>
        <fullName evidence="4">GIY-YIG domain-containing protein</fullName>
    </recommendedName>
</protein>
<gene>
    <name evidence="2" type="ORF">LMG29542_00117</name>
</gene>
<dbReference type="EMBL" id="CADIKH010000001">
    <property type="protein sequence ID" value="CAB3746076.1"/>
    <property type="molecule type" value="Genomic_DNA"/>
</dbReference>
<dbReference type="InterPro" id="IPR035901">
    <property type="entry name" value="GIY-YIG_endonuc_sf"/>
</dbReference>
<evidence type="ECO:0008006" key="4">
    <source>
        <dbReference type="Google" id="ProtNLM"/>
    </source>
</evidence>
<dbReference type="RefSeq" id="WP_175224130.1">
    <property type="nucleotide sequence ID" value="NZ_CADIKH010000001.1"/>
</dbReference>
<feature type="compositionally biased region" description="Polar residues" evidence="1">
    <location>
        <begin position="235"/>
        <end position="253"/>
    </location>
</feature>
<dbReference type="AlphaFoldDB" id="A0A6J5D078"/>
<accession>A0A6J5D078</accession>
<reference evidence="2 3" key="1">
    <citation type="submission" date="2020-04" db="EMBL/GenBank/DDBJ databases">
        <authorList>
            <person name="De Canck E."/>
        </authorList>
    </citation>
    <scope>NUCLEOTIDE SEQUENCE [LARGE SCALE GENOMIC DNA]</scope>
    <source>
        <strain evidence="2 3">LMG 29542</strain>
    </source>
</reference>
<dbReference type="Proteomes" id="UP000494363">
    <property type="component" value="Unassembled WGS sequence"/>
</dbReference>
<evidence type="ECO:0000313" key="3">
    <source>
        <dbReference type="Proteomes" id="UP000494363"/>
    </source>
</evidence>
<evidence type="ECO:0000256" key="1">
    <source>
        <dbReference type="SAM" id="MobiDB-lite"/>
    </source>
</evidence>
<proteinExistence type="predicted"/>
<sequence>MFKTSEGETLELAPWRMRRFVRLLADARRYPAGTPPHVLIQDLRQIIARARRVKTEPRIGTARFQSAGACCNACLLAQQRDGVLALLGVSFAPVAVAAIASGLASPEPEFESPARSASLSLDWKRWATLDDAVRNASGPGVYMLKRGARPVYVGKSLSLQRRLAHHLWCARSHRDNTLSVWTANVPATRLAAVEHTLVRALQRRLTNTQLQQPMDVGSGGLAITNLLPGVMKSRNAPNNQAIRSRGQTYEWSA</sequence>
<evidence type="ECO:0000313" key="2">
    <source>
        <dbReference type="EMBL" id="CAB3746076.1"/>
    </source>
</evidence>
<organism evidence="2 3">
    <name type="scientific">Paraburkholderia humisilvae</name>
    <dbReference type="NCBI Taxonomy" id="627669"/>
    <lineage>
        <taxon>Bacteria</taxon>
        <taxon>Pseudomonadati</taxon>
        <taxon>Pseudomonadota</taxon>
        <taxon>Betaproteobacteria</taxon>
        <taxon>Burkholderiales</taxon>
        <taxon>Burkholderiaceae</taxon>
        <taxon>Paraburkholderia</taxon>
    </lineage>
</organism>